<evidence type="ECO:0000313" key="3">
    <source>
        <dbReference type="Proteomes" id="UP000182054"/>
    </source>
</evidence>
<proteinExistence type="predicted"/>
<reference evidence="2 3" key="1">
    <citation type="submission" date="2016-10" db="EMBL/GenBank/DDBJ databases">
        <authorList>
            <person name="de Groot N.N."/>
        </authorList>
    </citation>
    <scope>NUCLEOTIDE SEQUENCE [LARGE SCALE GENOMIC DNA]</scope>
    <source>
        <strain evidence="2 3">DSM 44908</strain>
    </source>
</reference>
<protein>
    <submittedName>
        <fullName evidence="2">Alpha/beta hydrolase</fullName>
    </submittedName>
</protein>
<dbReference type="Proteomes" id="UP000182054">
    <property type="component" value="Unassembled WGS sequence"/>
</dbReference>
<dbReference type="Pfam" id="PF06259">
    <property type="entry name" value="Abhydrolase_8"/>
    <property type="match status" value="1"/>
</dbReference>
<dbReference type="GeneID" id="85485788"/>
<dbReference type="RefSeq" id="WP_074922101.1">
    <property type="nucleotide sequence ID" value="NZ_FOJN01000006.1"/>
</dbReference>
<dbReference type="InterPro" id="IPR029058">
    <property type="entry name" value="AB_hydrolase_fold"/>
</dbReference>
<dbReference type="OrthoDB" id="5969911at2"/>
<feature type="domain" description="DUF1023" evidence="1">
    <location>
        <begin position="205"/>
        <end position="349"/>
    </location>
</feature>
<accession>A0A1I0TFJ0</accession>
<dbReference type="Gene3D" id="3.40.50.1820">
    <property type="entry name" value="alpha/beta hydrolase"/>
    <property type="match status" value="1"/>
</dbReference>
<organism evidence="2 3">
    <name type="scientific">Rhodococcoides kroppenstedtii</name>
    <dbReference type="NCBI Taxonomy" id="293050"/>
    <lineage>
        <taxon>Bacteria</taxon>
        <taxon>Bacillati</taxon>
        <taxon>Actinomycetota</taxon>
        <taxon>Actinomycetes</taxon>
        <taxon>Mycobacteriales</taxon>
        <taxon>Nocardiaceae</taxon>
        <taxon>Rhodococcoides</taxon>
    </lineage>
</organism>
<dbReference type="EMBL" id="FOJN01000006">
    <property type="protein sequence ID" value="SFA50509.1"/>
    <property type="molecule type" value="Genomic_DNA"/>
</dbReference>
<gene>
    <name evidence="2" type="ORF">SAMN05444374_10668</name>
</gene>
<dbReference type="SUPFAM" id="SSF53474">
    <property type="entry name" value="alpha/beta-Hydrolases"/>
    <property type="match status" value="1"/>
</dbReference>
<evidence type="ECO:0000313" key="2">
    <source>
        <dbReference type="EMBL" id="SFA50509.1"/>
    </source>
</evidence>
<dbReference type="AlphaFoldDB" id="A0A1I0TFJ0"/>
<dbReference type="InterPro" id="IPR010427">
    <property type="entry name" value="DUF1023"/>
</dbReference>
<name>A0A1I0TFJ0_9NOCA</name>
<dbReference type="GO" id="GO:0016787">
    <property type="term" value="F:hydrolase activity"/>
    <property type="evidence" value="ECO:0007669"/>
    <property type="project" value="UniProtKB-KW"/>
</dbReference>
<evidence type="ECO:0000259" key="1">
    <source>
        <dbReference type="Pfam" id="PF06259"/>
    </source>
</evidence>
<keyword evidence="2" id="KW-0378">Hydrolase</keyword>
<sequence length="438" mass="45084">MWQAQDMWRRGRALMVAAVGLETVRDRVATTTRVAGWSGAAATAAAAESTTLVAGFEEVVSSLRRVEAVVTDAGDERASLDRWGPPDADVLAELDARVAGALRQTVVDPGGSPRAERPDDGVAVDAADVLDAVLRARLAADRDSLREVERDLAAEVDRSFLGGVFTDADAGLAETRDRLAALEATLAVLALPGRRLVHYEQGPHRTTVAVAVGAVGSAGRVAVFVPGAGTTVGGDLAERDAETARIVADAGRRADSAIAGITWLGYEAPAWNAELVDPARSVAGLGPARAGAAALADALRALDLPRHDVDDGPRVSIVAHSYGTVLAAEALRDGGSADAVVLMGSPGWNDPPPDAPAPYVLEVATDPVADLGRFGTDPSELPTATVLATDGAVGHGAYLDEGSVSASNVAAVVAGTEVVRGSRSTDVADVLRFLLRLW</sequence>